<organism evidence="2">
    <name type="scientific">Vibrio parahaemolyticus</name>
    <dbReference type="NCBI Taxonomy" id="670"/>
    <lineage>
        <taxon>Bacteria</taxon>
        <taxon>Pseudomonadati</taxon>
        <taxon>Pseudomonadota</taxon>
        <taxon>Gammaproteobacteria</taxon>
        <taxon>Vibrionales</taxon>
        <taxon>Vibrionaceae</taxon>
        <taxon>Vibrio</taxon>
    </lineage>
</organism>
<dbReference type="Proteomes" id="UP000464718">
    <property type="component" value="Chromosome i"/>
</dbReference>
<dbReference type="RefSeq" id="WP_042765520.1">
    <property type="nucleotide sequence ID" value="NZ_CP034298.1"/>
</dbReference>
<evidence type="ECO:0000256" key="1">
    <source>
        <dbReference type="SAM" id="Phobius"/>
    </source>
</evidence>
<evidence type="ECO:0000313" key="4">
    <source>
        <dbReference type="Proteomes" id="UP000464718"/>
    </source>
</evidence>
<dbReference type="EMBL" id="CP034298">
    <property type="protein sequence ID" value="QHH09400.1"/>
    <property type="molecule type" value="Genomic_DNA"/>
</dbReference>
<dbReference type="Proteomes" id="UP000856022">
    <property type="component" value="Unassembled WGS sequence"/>
</dbReference>
<name>A0A7Z2RL24_VIBPH</name>
<protein>
    <submittedName>
        <fullName evidence="2">Uncharacterized protein</fullName>
    </submittedName>
</protein>
<gene>
    <name evidence="3" type="ORF">EHC69_08415</name>
    <name evidence="2" type="ORF">I7278_15035</name>
</gene>
<evidence type="ECO:0000313" key="2">
    <source>
        <dbReference type="EMBL" id="HAS6678129.1"/>
    </source>
</evidence>
<keyword evidence="1" id="KW-1133">Transmembrane helix</keyword>
<proteinExistence type="predicted"/>
<feature type="transmembrane region" description="Helical" evidence="1">
    <location>
        <begin position="7"/>
        <end position="25"/>
    </location>
</feature>
<dbReference type="EMBL" id="DACQKT010000006">
    <property type="protein sequence ID" value="HAS6678129.1"/>
    <property type="molecule type" value="Genomic_DNA"/>
</dbReference>
<sequence>MERNKPLELLCMLAGLIAIAFIFYGRANFDVPASSYAQVQRWIEENPSATPMLNEFMSDGKLTQNEFDDLRVYIKDAPKRALLSKLVEAQ</sequence>
<reference evidence="2" key="1">
    <citation type="journal article" date="2018" name="Genome Biol.">
        <title>SKESA: strategic k-mer extension for scrupulous assemblies.</title>
        <authorList>
            <person name="Souvorov A."/>
            <person name="Agarwala R."/>
            <person name="Lipman D.J."/>
        </authorList>
    </citation>
    <scope>NUCLEOTIDE SEQUENCE</scope>
    <source>
        <strain evidence="2">1930</strain>
    </source>
</reference>
<accession>A0A7Z2RL24</accession>
<dbReference type="AlphaFoldDB" id="A0A7Z2RL24"/>
<keyword evidence="1" id="KW-0812">Transmembrane</keyword>
<reference evidence="3 4" key="2">
    <citation type="submission" date="2018-12" db="EMBL/GenBank/DDBJ databases">
        <title>Genomic insights into the evolutionary origins and pathogenicity of five Vibrio parahaemolyticus strains isolated from the shrimp with acute hepatopancreatic necrosis disease (AHPND).</title>
        <authorList>
            <person name="Yang Q."/>
            <person name="Dong X."/>
            <person name="Xie G."/>
            <person name="Fu S."/>
            <person name="Zou P."/>
            <person name="Sun J."/>
            <person name="Wang Y."/>
            <person name="Huang J."/>
        </authorList>
    </citation>
    <scope>NUCLEOTIDE SEQUENCE [LARGE SCALE GENOMIC DNA]</scope>
    <source>
        <strain evidence="3 4">20160303005-1</strain>
    </source>
</reference>
<reference evidence="2" key="3">
    <citation type="submission" date="2019-12" db="EMBL/GenBank/DDBJ databases">
        <authorList>
            <consortium name="NCBI Pathogen Detection Project"/>
        </authorList>
    </citation>
    <scope>NUCLEOTIDE SEQUENCE</scope>
    <source>
        <strain evidence="2">1930</strain>
    </source>
</reference>
<evidence type="ECO:0000313" key="3">
    <source>
        <dbReference type="EMBL" id="QHH09400.1"/>
    </source>
</evidence>
<keyword evidence="1" id="KW-0472">Membrane</keyword>